<name>A0A1I1MGP9_9BACT</name>
<protein>
    <submittedName>
        <fullName evidence="3">Dihydroorotase</fullName>
    </submittedName>
</protein>
<reference evidence="3 4" key="1">
    <citation type="submission" date="2016-10" db="EMBL/GenBank/DDBJ databases">
        <authorList>
            <person name="de Groot N.N."/>
        </authorList>
    </citation>
    <scope>NUCLEOTIDE SEQUENCE [LARGE SCALE GENOMIC DNA]</scope>
    <source>
        <strain evidence="3 4">DSM 6793</strain>
    </source>
</reference>
<dbReference type="Pfam" id="PF12890">
    <property type="entry name" value="DHOase"/>
    <property type="match status" value="1"/>
</dbReference>
<dbReference type="InterPro" id="IPR024403">
    <property type="entry name" value="DHOase_cat"/>
</dbReference>
<dbReference type="SUPFAM" id="SSF51338">
    <property type="entry name" value="Composite domain of metallo-dependent hydrolases"/>
    <property type="match status" value="1"/>
</dbReference>
<sequence>MKILIKSALIADKLSPHYGEHRCVLIENGTIVSITEQAVAADKVIDGSEAVLSVGWCDMRSRSGEPGHESREDIASLCAAAAIGGFTDVAVLPDTQPVVQHKEQISYLKYLSAAHLTQLHPIAAITQDCKGEKLTEMYDLHQAGAVAFSDARSVSSSDIVLKTLQYLQKIDGLLVNKPEDRNLSRFTNMHEGTYSTMLGLKGVPVLSETLHIARDLHLLEYTGGKLHFSLISSAESVKLIREAKQKGLSVTCDVAAHQLAFTDADLTDFNTNLKVNPPFRTAQDVAALVEGLADGTIDVVVSDHTPLDPESKELEFDMAEFGISSMETTAATLLSYGHLTIEQFIDKIAINPRALLGLPQVHIAKGWPACLTLFAPDQEWTFSLDKSVSKSRNNPFDQKVLKGKVLATFNKGQFVIQG</sequence>
<dbReference type="InterPro" id="IPR011059">
    <property type="entry name" value="Metal-dep_hydrolase_composite"/>
</dbReference>
<dbReference type="OrthoDB" id="9765462at2"/>
<dbReference type="PANTHER" id="PTHR43668:SF2">
    <property type="entry name" value="ALLANTOINASE"/>
    <property type="match status" value="1"/>
</dbReference>
<dbReference type="STRING" id="927664.SAMN05421780_11083"/>
<dbReference type="InterPro" id="IPR032466">
    <property type="entry name" value="Metal_Hydrolase"/>
</dbReference>
<evidence type="ECO:0000313" key="4">
    <source>
        <dbReference type="Proteomes" id="UP000199514"/>
    </source>
</evidence>
<proteinExistence type="predicted"/>
<evidence type="ECO:0000313" key="3">
    <source>
        <dbReference type="EMBL" id="SFC81843.1"/>
    </source>
</evidence>
<dbReference type="GO" id="GO:0004151">
    <property type="term" value="F:dihydroorotase activity"/>
    <property type="evidence" value="ECO:0007669"/>
    <property type="project" value="InterPro"/>
</dbReference>
<dbReference type="SUPFAM" id="SSF51556">
    <property type="entry name" value="Metallo-dependent hydrolases"/>
    <property type="match status" value="1"/>
</dbReference>
<dbReference type="InterPro" id="IPR004722">
    <property type="entry name" value="DHOase"/>
</dbReference>
<dbReference type="NCBIfam" id="TIGR00857">
    <property type="entry name" value="pyrC_multi"/>
    <property type="match status" value="1"/>
</dbReference>
<evidence type="ECO:0000259" key="2">
    <source>
        <dbReference type="Pfam" id="PF12890"/>
    </source>
</evidence>
<dbReference type="AlphaFoldDB" id="A0A1I1MGP9"/>
<gene>
    <name evidence="3" type="ORF">SAMN05421780_11083</name>
</gene>
<dbReference type="Proteomes" id="UP000199514">
    <property type="component" value="Unassembled WGS sequence"/>
</dbReference>
<organism evidence="3 4">
    <name type="scientific">Flexibacter flexilis DSM 6793</name>
    <dbReference type="NCBI Taxonomy" id="927664"/>
    <lineage>
        <taxon>Bacteria</taxon>
        <taxon>Pseudomonadati</taxon>
        <taxon>Bacteroidota</taxon>
        <taxon>Cytophagia</taxon>
        <taxon>Cytophagales</taxon>
        <taxon>Flexibacteraceae</taxon>
        <taxon>Flexibacter</taxon>
    </lineage>
</organism>
<feature type="domain" description="Dihydroorotase catalytic" evidence="2">
    <location>
        <begin position="55"/>
        <end position="236"/>
    </location>
</feature>
<dbReference type="Gene3D" id="3.20.20.140">
    <property type="entry name" value="Metal-dependent hydrolases"/>
    <property type="match status" value="1"/>
</dbReference>
<dbReference type="Gene3D" id="2.30.40.10">
    <property type="entry name" value="Urease, subunit C, domain 1"/>
    <property type="match status" value="1"/>
</dbReference>
<keyword evidence="1" id="KW-0665">Pyrimidine biosynthesis</keyword>
<dbReference type="PANTHER" id="PTHR43668">
    <property type="entry name" value="ALLANTOINASE"/>
    <property type="match status" value="1"/>
</dbReference>
<dbReference type="RefSeq" id="WP_091515108.1">
    <property type="nucleotide sequence ID" value="NZ_FOLE01000010.1"/>
</dbReference>
<dbReference type="EMBL" id="FOLE01000010">
    <property type="protein sequence ID" value="SFC81843.1"/>
    <property type="molecule type" value="Genomic_DNA"/>
</dbReference>
<dbReference type="GO" id="GO:0006221">
    <property type="term" value="P:pyrimidine nucleotide biosynthetic process"/>
    <property type="evidence" value="ECO:0007669"/>
    <property type="project" value="UniProtKB-KW"/>
</dbReference>
<dbReference type="InterPro" id="IPR050138">
    <property type="entry name" value="DHOase/Allantoinase_Hydrolase"/>
</dbReference>
<dbReference type="GO" id="GO:0004038">
    <property type="term" value="F:allantoinase activity"/>
    <property type="evidence" value="ECO:0007669"/>
    <property type="project" value="TreeGrafter"/>
</dbReference>
<dbReference type="GO" id="GO:0005737">
    <property type="term" value="C:cytoplasm"/>
    <property type="evidence" value="ECO:0007669"/>
    <property type="project" value="TreeGrafter"/>
</dbReference>
<keyword evidence="4" id="KW-1185">Reference proteome</keyword>
<accession>A0A1I1MGP9</accession>
<dbReference type="GO" id="GO:0006145">
    <property type="term" value="P:purine nucleobase catabolic process"/>
    <property type="evidence" value="ECO:0007669"/>
    <property type="project" value="TreeGrafter"/>
</dbReference>
<dbReference type="GO" id="GO:0046872">
    <property type="term" value="F:metal ion binding"/>
    <property type="evidence" value="ECO:0007669"/>
    <property type="project" value="InterPro"/>
</dbReference>
<evidence type="ECO:0000256" key="1">
    <source>
        <dbReference type="ARBA" id="ARBA00022975"/>
    </source>
</evidence>
<dbReference type="CDD" id="cd01317">
    <property type="entry name" value="DHOase_IIa"/>
    <property type="match status" value="1"/>
</dbReference>